<dbReference type="RefSeq" id="WP_184005402.1">
    <property type="nucleotide sequence ID" value="NZ_BAABIF010000011.1"/>
</dbReference>
<evidence type="ECO:0000313" key="1">
    <source>
        <dbReference type="EMBL" id="MBB5719979.1"/>
    </source>
</evidence>
<dbReference type="Proteomes" id="UP000554342">
    <property type="component" value="Unassembled WGS sequence"/>
</dbReference>
<dbReference type="EMBL" id="JACIJI010000007">
    <property type="protein sequence ID" value="MBB5719979.1"/>
    <property type="molecule type" value="Genomic_DNA"/>
</dbReference>
<protein>
    <submittedName>
        <fullName evidence="1">Uncharacterized protein</fullName>
    </submittedName>
</protein>
<name>A0A840Z2F2_9SPHN</name>
<organism evidence="1 2">
    <name type="scientific">Stakelama sediminis</name>
    <dbReference type="NCBI Taxonomy" id="463200"/>
    <lineage>
        <taxon>Bacteria</taxon>
        <taxon>Pseudomonadati</taxon>
        <taxon>Pseudomonadota</taxon>
        <taxon>Alphaproteobacteria</taxon>
        <taxon>Sphingomonadales</taxon>
        <taxon>Sphingomonadaceae</taxon>
        <taxon>Stakelama</taxon>
    </lineage>
</organism>
<dbReference type="AlphaFoldDB" id="A0A840Z2F2"/>
<keyword evidence="2" id="KW-1185">Reference proteome</keyword>
<comment type="caution">
    <text evidence="1">The sequence shown here is derived from an EMBL/GenBank/DDBJ whole genome shotgun (WGS) entry which is preliminary data.</text>
</comment>
<sequence length="99" mass="10920">MFDLVQQEMADLMDLYPTTDIVVSPEILNDPLTAGAIDNLMQAYFGLTQIGINEAGVARMMLGIVHNLYEAMDMLPVLPSVLRSFAQHVELQQLAGLLN</sequence>
<reference evidence="1 2" key="1">
    <citation type="submission" date="2020-08" db="EMBL/GenBank/DDBJ databases">
        <title>Genomic Encyclopedia of Type Strains, Phase IV (KMG-IV): sequencing the most valuable type-strain genomes for metagenomic binning, comparative biology and taxonomic classification.</title>
        <authorList>
            <person name="Goeker M."/>
        </authorList>
    </citation>
    <scope>NUCLEOTIDE SEQUENCE [LARGE SCALE GENOMIC DNA]</scope>
    <source>
        <strain evidence="1 2">DSM 27203</strain>
    </source>
</reference>
<gene>
    <name evidence="1" type="ORF">FHR23_002938</name>
</gene>
<accession>A0A840Z2F2</accession>
<proteinExistence type="predicted"/>
<evidence type="ECO:0000313" key="2">
    <source>
        <dbReference type="Proteomes" id="UP000554342"/>
    </source>
</evidence>